<organism evidence="5 6">
    <name type="scientific">Paracerasibacillus soli</name>
    <dbReference type="NCBI Taxonomy" id="480284"/>
    <lineage>
        <taxon>Bacteria</taxon>
        <taxon>Bacillati</taxon>
        <taxon>Bacillota</taxon>
        <taxon>Bacilli</taxon>
        <taxon>Bacillales</taxon>
        <taxon>Bacillaceae</taxon>
        <taxon>Paracerasibacillus</taxon>
    </lineage>
</organism>
<feature type="domain" description="DUF4352" evidence="4">
    <location>
        <begin position="80"/>
        <end position="171"/>
    </location>
</feature>
<dbReference type="EMBL" id="JAWDIQ010000001">
    <property type="protein sequence ID" value="MDY0408524.1"/>
    <property type="molecule type" value="Genomic_DNA"/>
</dbReference>
<name>A0ABU5CRS6_9BACI</name>
<feature type="compositionally biased region" description="Basic and acidic residues" evidence="2">
    <location>
        <begin position="41"/>
        <end position="54"/>
    </location>
</feature>
<protein>
    <submittedName>
        <fullName evidence="5">DUF4352 domain-containing protein</fullName>
    </submittedName>
</protein>
<dbReference type="Gene3D" id="2.60.40.1240">
    <property type="match status" value="1"/>
</dbReference>
<comment type="caution">
    <text evidence="5">The sequence shown here is derived from an EMBL/GenBank/DDBJ whole genome shotgun (WGS) entry which is preliminary data.</text>
</comment>
<feature type="region of interest" description="Disordered" evidence="2">
    <location>
        <begin position="24"/>
        <end position="55"/>
    </location>
</feature>
<sequence length="213" mass="24147">MMKRMSIIILLILGLFLTACSSNDDGDKKEEPNNEQGAPTTDKEKSDGSSDSKEGNIYQIGETAKTETSSLGYPYEITLNSFEITTEDPKGVSIDDYNYESEDGGRFAILNVTLKNVGDKSFVPNEQISANIVYSSGGYEHDRDEEFFLERNEELNPGEEITGELVYTSMKFLNEEKLHLIYEYLANEEIRLNYQFQKNKVIAFKDVRVISVK</sequence>
<accession>A0ABU5CRS6</accession>
<evidence type="ECO:0000256" key="1">
    <source>
        <dbReference type="ARBA" id="ARBA00022729"/>
    </source>
</evidence>
<gene>
    <name evidence="5" type="ORF">RWD45_08080</name>
</gene>
<dbReference type="InterPro" id="IPR029050">
    <property type="entry name" value="Immunoprotect_excell_Ig-like"/>
</dbReference>
<reference evidence="5 6" key="1">
    <citation type="submission" date="2023-10" db="EMBL/GenBank/DDBJ databases">
        <title>Virgibacillus soli CC-YMP-6 genome.</title>
        <authorList>
            <person name="Miliotis G."/>
            <person name="Sengupta P."/>
            <person name="Hameed A."/>
            <person name="Chuvochina M."/>
            <person name="Mcdonagh F."/>
            <person name="Simpson A.C."/>
            <person name="Singh N.K."/>
            <person name="Rekha P.D."/>
            <person name="Raman K."/>
            <person name="Hugenholtz P."/>
            <person name="Venkateswaran K."/>
        </authorList>
    </citation>
    <scope>NUCLEOTIDE SEQUENCE [LARGE SCALE GENOMIC DNA]</scope>
    <source>
        <strain evidence="5 6">CC-YMP-6</strain>
    </source>
</reference>
<proteinExistence type="predicted"/>
<dbReference type="RefSeq" id="WP_320379251.1">
    <property type="nucleotide sequence ID" value="NZ_JAWDIQ010000001.1"/>
</dbReference>
<dbReference type="Proteomes" id="UP001275315">
    <property type="component" value="Unassembled WGS sequence"/>
</dbReference>
<feature type="signal peptide" evidence="3">
    <location>
        <begin position="1"/>
        <end position="21"/>
    </location>
</feature>
<dbReference type="InterPro" id="IPR029051">
    <property type="entry name" value="DUF4352"/>
</dbReference>
<keyword evidence="1 3" id="KW-0732">Signal</keyword>
<evidence type="ECO:0000259" key="4">
    <source>
        <dbReference type="Pfam" id="PF11611"/>
    </source>
</evidence>
<evidence type="ECO:0000313" key="6">
    <source>
        <dbReference type="Proteomes" id="UP001275315"/>
    </source>
</evidence>
<evidence type="ECO:0000256" key="3">
    <source>
        <dbReference type="SAM" id="SignalP"/>
    </source>
</evidence>
<evidence type="ECO:0000313" key="5">
    <source>
        <dbReference type="EMBL" id="MDY0408524.1"/>
    </source>
</evidence>
<dbReference type="Pfam" id="PF11611">
    <property type="entry name" value="DUF4352"/>
    <property type="match status" value="1"/>
</dbReference>
<keyword evidence="6" id="KW-1185">Reference proteome</keyword>
<evidence type="ECO:0000256" key="2">
    <source>
        <dbReference type="SAM" id="MobiDB-lite"/>
    </source>
</evidence>
<dbReference type="PROSITE" id="PS51257">
    <property type="entry name" value="PROKAR_LIPOPROTEIN"/>
    <property type="match status" value="1"/>
</dbReference>
<feature type="chain" id="PRO_5046983990" evidence="3">
    <location>
        <begin position="22"/>
        <end position="213"/>
    </location>
</feature>